<dbReference type="AlphaFoldDB" id="A0A9N8H7A8"/>
<evidence type="ECO:0000313" key="2">
    <source>
        <dbReference type="Proteomes" id="UP001153069"/>
    </source>
</evidence>
<keyword evidence="2" id="KW-1185">Reference proteome</keyword>
<gene>
    <name evidence="1" type="ORF">SEMRO_135_G063882.1</name>
</gene>
<organism evidence="1 2">
    <name type="scientific">Seminavis robusta</name>
    <dbReference type="NCBI Taxonomy" id="568900"/>
    <lineage>
        <taxon>Eukaryota</taxon>
        <taxon>Sar</taxon>
        <taxon>Stramenopiles</taxon>
        <taxon>Ochrophyta</taxon>
        <taxon>Bacillariophyta</taxon>
        <taxon>Bacillariophyceae</taxon>
        <taxon>Bacillariophycidae</taxon>
        <taxon>Naviculales</taxon>
        <taxon>Naviculaceae</taxon>
        <taxon>Seminavis</taxon>
    </lineage>
</organism>
<protein>
    <submittedName>
        <fullName evidence="1">Uncharacterized protein</fullName>
    </submittedName>
</protein>
<sequence>MFRIWVVSFFIGTDTISTQVLHIVPPAPVLSTKQFCLIGVSPHHCSPEHQRLVSVELSSVRKVPYHPIRLQGDVVAQDGFNLGMEVLRFCNFIGGFSFPTHKHTFQILKCLVMTRIRKHLLSSGFTFRIVNHKANNRPGLILLPIVKGETG</sequence>
<comment type="caution">
    <text evidence="1">The sequence shown here is derived from an EMBL/GenBank/DDBJ whole genome shotgun (WGS) entry which is preliminary data.</text>
</comment>
<name>A0A9N8H7A8_9STRA</name>
<reference evidence="1" key="1">
    <citation type="submission" date="2020-06" db="EMBL/GenBank/DDBJ databases">
        <authorList>
            <consortium name="Plant Systems Biology data submission"/>
        </authorList>
    </citation>
    <scope>NUCLEOTIDE SEQUENCE</scope>
    <source>
        <strain evidence="1">D6</strain>
    </source>
</reference>
<dbReference type="EMBL" id="CAICTM010000134">
    <property type="protein sequence ID" value="CAB9502407.1"/>
    <property type="molecule type" value="Genomic_DNA"/>
</dbReference>
<proteinExistence type="predicted"/>
<dbReference type="Proteomes" id="UP001153069">
    <property type="component" value="Unassembled WGS sequence"/>
</dbReference>
<evidence type="ECO:0000313" key="1">
    <source>
        <dbReference type="EMBL" id="CAB9502407.1"/>
    </source>
</evidence>
<accession>A0A9N8H7A8</accession>